<feature type="domain" description="HTH rpiR-type" evidence="1">
    <location>
        <begin position="1"/>
        <end position="77"/>
    </location>
</feature>
<dbReference type="Proteomes" id="UP001060112">
    <property type="component" value="Chromosome"/>
</dbReference>
<dbReference type="SUPFAM" id="SSF53697">
    <property type="entry name" value="SIS domain"/>
    <property type="match status" value="1"/>
</dbReference>
<evidence type="ECO:0000313" key="4">
    <source>
        <dbReference type="Proteomes" id="UP001060112"/>
    </source>
</evidence>
<dbReference type="PANTHER" id="PTHR30514">
    <property type="entry name" value="GLUCOKINASE"/>
    <property type="match status" value="1"/>
</dbReference>
<dbReference type="InterPro" id="IPR000281">
    <property type="entry name" value="HTH_RpiR"/>
</dbReference>
<evidence type="ECO:0000313" key="3">
    <source>
        <dbReference type="EMBL" id="UTY37785.1"/>
    </source>
</evidence>
<dbReference type="InterPro" id="IPR001347">
    <property type="entry name" value="SIS_dom"/>
</dbReference>
<dbReference type="SUPFAM" id="SSF46689">
    <property type="entry name" value="Homeodomain-like"/>
    <property type="match status" value="1"/>
</dbReference>
<name>A0ABY5I1A5_9FIRM</name>
<dbReference type="Gene3D" id="3.40.50.10490">
    <property type="entry name" value="Glucose-6-phosphate isomerase like protein, domain 1"/>
    <property type="match status" value="1"/>
</dbReference>
<dbReference type="Gene3D" id="1.10.10.10">
    <property type="entry name" value="Winged helix-like DNA-binding domain superfamily/Winged helix DNA-binding domain"/>
    <property type="match status" value="1"/>
</dbReference>
<dbReference type="EMBL" id="CP101620">
    <property type="protein sequence ID" value="UTY37785.1"/>
    <property type="molecule type" value="Genomic_DNA"/>
</dbReference>
<evidence type="ECO:0000259" key="1">
    <source>
        <dbReference type="PROSITE" id="PS51071"/>
    </source>
</evidence>
<keyword evidence="4" id="KW-1185">Reference proteome</keyword>
<organism evidence="3 4">
    <name type="scientific">Allocoprobacillus halotolerans</name>
    <dbReference type="NCBI Taxonomy" id="2944914"/>
    <lineage>
        <taxon>Bacteria</taxon>
        <taxon>Bacillati</taxon>
        <taxon>Bacillota</taxon>
        <taxon>Erysipelotrichia</taxon>
        <taxon>Erysipelotrichales</taxon>
        <taxon>Erysipelotrichaceae</taxon>
        <taxon>Allocoprobacillus</taxon>
    </lineage>
</organism>
<dbReference type="InterPro" id="IPR036388">
    <property type="entry name" value="WH-like_DNA-bd_sf"/>
</dbReference>
<sequence>MNLKERISIYYTSLTTTEKRIYTQIMDNPNIISENSIIEAGNLCHTSKSAMLRFAKKLGYRGYSEFKYAIEESLKRDAQEVPTTVNNETVLHQISSSFALTIQAIGQLNFDEQLKQLAAYIYQYPYIKSIGIGNSAFCANQLVYSLYSHNQFIEGITDNVQFTYLENCINSQYLLIIFSVSASSITYNKLLKTAKANGAKTILITMNNDSSINQLVDMIFTLPSNIAPTTSSTVLKQLDNRTTLYFFAEIISYYYGLYLEEKGAVTK</sequence>
<dbReference type="PANTHER" id="PTHR30514:SF1">
    <property type="entry name" value="HTH-TYPE TRANSCRIPTIONAL REGULATOR HEXR-RELATED"/>
    <property type="match status" value="1"/>
</dbReference>
<dbReference type="PROSITE" id="PS51464">
    <property type="entry name" value="SIS"/>
    <property type="match status" value="1"/>
</dbReference>
<protein>
    <submittedName>
        <fullName evidence="3">MurR/RpiR family transcriptional regulator</fullName>
    </submittedName>
</protein>
<dbReference type="Pfam" id="PF01380">
    <property type="entry name" value="SIS"/>
    <property type="match status" value="1"/>
</dbReference>
<dbReference type="InterPro" id="IPR047640">
    <property type="entry name" value="RpiR-like"/>
</dbReference>
<dbReference type="RefSeq" id="WP_290137673.1">
    <property type="nucleotide sequence ID" value="NZ_CP101620.1"/>
</dbReference>
<dbReference type="InterPro" id="IPR009057">
    <property type="entry name" value="Homeodomain-like_sf"/>
</dbReference>
<dbReference type="Pfam" id="PF01418">
    <property type="entry name" value="HTH_6"/>
    <property type="match status" value="1"/>
</dbReference>
<reference evidence="3" key="1">
    <citation type="submission" date="2022-07" db="EMBL/GenBank/DDBJ databases">
        <title>Faecal culturing of patients with breast cancer.</title>
        <authorList>
            <person name="Teng N.M.Y."/>
            <person name="Kiu R."/>
            <person name="Evans R."/>
            <person name="Baker D.J."/>
            <person name="Zenner C."/>
            <person name="Robinson S.D."/>
            <person name="Hall L.J."/>
        </authorList>
    </citation>
    <scope>NUCLEOTIDE SEQUENCE</scope>
    <source>
        <strain evidence="3">LH1062</strain>
    </source>
</reference>
<dbReference type="PROSITE" id="PS51071">
    <property type="entry name" value="HTH_RPIR"/>
    <property type="match status" value="1"/>
</dbReference>
<proteinExistence type="predicted"/>
<gene>
    <name evidence="3" type="ORF">NMU03_08565</name>
</gene>
<feature type="domain" description="SIS" evidence="2">
    <location>
        <begin position="117"/>
        <end position="261"/>
    </location>
</feature>
<dbReference type="InterPro" id="IPR046348">
    <property type="entry name" value="SIS_dom_sf"/>
</dbReference>
<evidence type="ECO:0000259" key="2">
    <source>
        <dbReference type="PROSITE" id="PS51464"/>
    </source>
</evidence>
<accession>A0ABY5I1A5</accession>